<dbReference type="PROSITE" id="PS50929">
    <property type="entry name" value="ABC_TM1F"/>
    <property type="match status" value="1"/>
</dbReference>
<evidence type="ECO:0000256" key="4">
    <source>
        <dbReference type="ARBA" id="ARBA00022840"/>
    </source>
</evidence>
<dbReference type="GO" id="GO:0016887">
    <property type="term" value="F:ATP hydrolysis activity"/>
    <property type="evidence" value="ECO:0007669"/>
    <property type="project" value="InterPro"/>
</dbReference>
<reference evidence="10 11" key="1">
    <citation type="submission" date="2019-09" db="EMBL/GenBank/DDBJ databases">
        <authorList>
            <person name="Valk L.C."/>
        </authorList>
    </citation>
    <scope>NUCLEOTIDE SEQUENCE [LARGE SCALE GENOMIC DNA]</scope>
    <source>
        <strain evidence="10">GalUA</strain>
    </source>
</reference>
<evidence type="ECO:0000256" key="2">
    <source>
        <dbReference type="ARBA" id="ARBA00022692"/>
    </source>
</evidence>
<dbReference type="FunFam" id="3.40.50.300:FF:000218">
    <property type="entry name" value="Multidrug ABC transporter ATP-binding protein"/>
    <property type="match status" value="1"/>
</dbReference>
<feature type="domain" description="ABC transmembrane type-1" evidence="9">
    <location>
        <begin position="29"/>
        <end position="308"/>
    </location>
</feature>
<dbReference type="GO" id="GO:0005886">
    <property type="term" value="C:plasma membrane"/>
    <property type="evidence" value="ECO:0007669"/>
    <property type="project" value="UniProtKB-SubCell"/>
</dbReference>
<keyword evidence="11" id="KW-1185">Reference proteome</keyword>
<dbReference type="GO" id="GO:0015421">
    <property type="term" value="F:ABC-type oligopeptide transporter activity"/>
    <property type="evidence" value="ECO:0007669"/>
    <property type="project" value="TreeGrafter"/>
</dbReference>
<dbReference type="EMBL" id="WAGX01000007">
    <property type="protein sequence ID" value="KAB1435930.1"/>
    <property type="molecule type" value="Genomic_DNA"/>
</dbReference>
<dbReference type="AlphaFoldDB" id="A0A7V7QIB7"/>
<dbReference type="SMART" id="SM00382">
    <property type="entry name" value="AAA"/>
    <property type="match status" value="1"/>
</dbReference>
<evidence type="ECO:0000256" key="6">
    <source>
        <dbReference type="ARBA" id="ARBA00023136"/>
    </source>
</evidence>
<dbReference type="Proteomes" id="UP000461768">
    <property type="component" value="Unassembled WGS sequence"/>
</dbReference>
<dbReference type="InterPro" id="IPR036640">
    <property type="entry name" value="ABC1_TM_sf"/>
</dbReference>
<feature type="transmembrane region" description="Helical" evidence="7">
    <location>
        <begin position="245"/>
        <end position="266"/>
    </location>
</feature>
<dbReference type="InterPro" id="IPR003439">
    <property type="entry name" value="ABC_transporter-like_ATP-bd"/>
</dbReference>
<evidence type="ECO:0000313" key="11">
    <source>
        <dbReference type="Proteomes" id="UP000461768"/>
    </source>
</evidence>
<evidence type="ECO:0000256" key="5">
    <source>
        <dbReference type="ARBA" id="ARBA00022989"/>
    </source>
</evidence>
<dbReference type="InterPro" id="IPR011527">
    <property type="entry name" value="ABC1_TM_dom"/>
</dbReference>
<keyword evidence="2 7" id="KW-0812">Transmembrane</keyword>
<dbReference type="InterPro" id="IPR017871">
    <property type="entry name" value="ABC_transporter-like_CS"/>
</dbReference>
<evidence type="ECO:0000256" key="1">
    <source>
        <dbReference type="ARBA" id="ARBA00004651"/>
    </source>
</evidence>
<dbReference type="InterPro" id="IPR039421">
    <property type="entry name" value="Type_1_exporter"/>
</dbReference>
<dbReference type="Gene3D" id="1.20.1560.10">
    <property type="entry name" value="ABC transporter type 1, transmembrane domain"/>
    <property type="match status" value="1"/>
</dbReference>
<dbReference type="SUPFAM" id="SSF90123">
    <property type="entry name" value="ABC transporter transmembrane region"/>
    <property type="match status" value="1"/>
</dbReference>
<evidence type="ECO:0000256" key="7">
    <source>
        <dbReference type="SAM" id="Phobius"/>
    </source>
</evidence>
<feature type="domain" description="ABC transporter" evidence="8">
    <location>
        <begin position="342"/>
        <end position="576"/>
    </location>
</feature>
<evidence type="ECO:0000259" key="8">
    <source>
        <dbReference type="PROSITE" id="PS50893"/>
    </source>
</evidence>
<feature type="transmembrane region" description="Helical" evidence="7">
    <location>
        <begin position="28"/>
        <end position="53"/>
    </location>
</feature>
<protein>
    <submittedName>
        <fullName evidence="10">ABC transporter ATP-binding protein</fullName>
    </submittedName>
</protein>
<evidence type="ECO:0000259" key="9">
    <source>
        <dbReference type="PROSITE" id="PS50929"/>
    </source>
</evidence>
<feature type="transmembrane region" description="Helical" evidence="7">
    <location>
        <begin position="167"/>
        <end position="184"/>
    </location>
</feature>
<dbReference type="Pfam" id="PF00664">
    <property type="entry name" value="ABC_membrane"/>
    <property type="match status" value="1"/>
</dbReference>
<accession>A0A7V7QIB7</accession>
<comment type="subcellular location">
    <subcellularLocation>
        <location evidence="1">Cell membrane</location>
        <topology evidence="1">Multi-pass membrane protein</topology>
    </subcellularLocation>
</comment>
<dbReference type="Pfam" id="PF00005">
    <property type="entry name" value="ABC_tran"/>
    <property type="match status" value="1"/>
</dbReference>
<evidence type="ECO:0000313" key="10">
    <source>
        <dbReference type="EMBL" id="KAB1435930.1"/>
    </source>
</evidence>
<organism evidence="10 11">
    <name type="scientific">Candidatus Galacturonatibacter soehngenii</name>
    <dbReference type="NCBI Taxonomy" id="2307010"/>
    <lineage>
        <taxon>Bacteria</taxon>
        <taxon>Bacillati</taxon>
        <taxon>Bacillota</taxon>
        <taxon>Clostridia</taxon>
        <taxon>Lachnospirales</taxon>
        <taxon>Lachnospiraceae</taxon>
        <taxon>Candidatus Galacturonatibacter</taxon>
    </lineage>
</organism>
<keyword evidence="3" id="KW-0547">Nucleotide-binding</keyword>
<dbReference type="PROSITE" id="PS50893">
    <property type="entry name" value="ABC_TRANSPORTER_2"/>
    <property type="match status" value="1"/>
</dbReference>
<dbReference type="GO" id="GO:0005524">
    <property type="term" value="F:ATP binding"/>
    <property type="evidence" value="ECO:0007669"/>
    <property type="project" value="UniProtKB-KW"/>
</dbReference>
<dbReference type="PANTHER" id="PTHR43394:SF1">
    <property type="entry name" value="ATP-BINDING CASSETTE SUB-FAMILY B MEMBER 10, MITOCHONDRIAL"/>
    <property type="match status" value="1"/>
</dbReference>
<reference evidence="10 11" key="2">
    <citation type="submission" date="2020-02" db="EMBL/GenBank/DDBJ databases">
        <title>Candidatus Galacturonibacter soehngenii shows hetero-acetogenic catabolism of galacturonic acid but lacks a canonical carbon monoxide dehydrogenase/acetyl-CoA synthase complex.</title>
        <authorList>
            <person name="Diender M."/>
            <person name="Stouten G.R."/>
            <person name="Petersen J.F."/>
            <person name="Nielsen P.H."/>
            <person name="Dueholm M.S."/>
            <person name="Pronk J.T."/>
            <person name="Van Loosdrecht M.C.M."/>
        </authorList>
    </citation>
    <scope>NUCLEOTIDE SEQUENCE [LARGE SCALE GENOMIC DNA]</scope>
    <source>
        <strain evidence="10">GalUA</strain>
    </source>
</reference>
<dbReference type="CDD" id="cd18551">
    <property type="entry name" value="ABC_6TM_LmrA_like"/>
    <property type="match status" value="1"/>
</dbReference>
<keyword evidence="4 10" id="KW-0067">ATP-binding</keyword>
<sequence>MENSNDLSLNLRKIFINYKNLLPSKLKVFLSILLLLVNTIISLTIPYITMIIIDRIDLNNIDFLLLSILLLFLVLSLFINVITTLSIINVAEIILKNIRKALCEKILYLPITFFDETNTGEIMSRITNDTMVLKDFIASQATSFIASIITVIGSIILLIIIDWKIAILLSVSIPIAVITVILIGNREYKISRKLQDAYADWQSNLHRIISDIRLLKSAAAEKIEQKSEFSKIDELKKLSIQEGKIMAFIEPISSTIIMLLLIIIVGYGGLRVSQGTLTTGGFVATLSYLFRLTSPFSDIMNFFTHYQKFLGSFEHISAILNFENEVISYSCKCDNLNDKNALCFSDVNFYYDSNIPILRSINFEAREGEVTAIVGPSGAGKTTIFSLIERFYQASNGYIYYQNMNISNYDLYEWRKKIAYVFQDSPMMYGTILSNLTYGLNEYTQEMIDDALEKSSLTSFVSLLPQGLNTEVGEKGIKLSGGERQRLAIARAMIRNPQILLLDEATSHLDSESERLVQNSLEKLMYGRTTIVIAHRLSTVINADKIIVLENGRITGTGTHYELMKENHLYNKFVKQQLTP</sequence>
<gene>
    <name evidence="10" type="ORF">F7O84_16275</name>
</gene>
<evidence type="ECO:0000256" key="3">
    <source>
        <dbReference type="ARBA" id="ARBA00022741"/>
    </source>
</evidence>
<dbReference type="OrthoDB" id="1240423at2"/>
<dbReference type="InterPro" id="IPR003593">
    <property type="entry name" value="AAA+_ATPase"/>
</dbReference>
<keyword evidence="5 7" id="KW-1133">Transmembrane helix</keyword>
<feature type="transmembrane region" description="Helical" evidence="7">
    <location>
        <begin position="65"/>
        <end position="91"/>
    </location>
</feature>
<proteinExistence type="predicted"/>
<comment type="caution">
    <text evidence="10">The sequence shown here is derived from an EMBL/GenBank/DDBJ whole genome shotgun (WGS) entry which is preliminary data.</text>
</comment>
<dbReference type="RefSeq" id="WP_151147697.1">
    <property type="nucleotide sequence ID" value="NZ_WAGX01000007.1"/>
</dbReference>
<dbReference type="PROSITE" id="PS00211">
    <property type="entry name" value="ABC_TRANSPORTER_1"/>
    <property type="match status" value="1"/>
</dbReference>
<dbReference type="PANTHER" id="PTHR43394">
    <property type="entry name" value="ATP-DEPENDENT PERMEASE MDL1, MITOCHONDRIAL"/>
    <property type="match status" value="1"/>
</dbReference>
<feature type="transmembrane region" description="Helical" evidence="7">
    <location>
        <begin position="141"/>
        <end position="161"/>
    </location>
</feature>
<dbReference type="InterPro" id="IPR027417">
    <property type="entry name" value="P-loop_NTPase"/>
</dbReference>
<name>A0A7V7QIB7_9FIRM</name>
<dbReference type="Gene3D" id="3.40.50.300">
    <property type="entry name" value="P-loop containing nucleotide triphosphate hydrolases"/>
    <property type="match status" value="1"/>
</dbReference>
<keyword evidence="6 7" id="KW-0472">Membrane</keyword>
<dbReference type="SUPFAM" id="SSF52540">
    <property type="entry name" value="P-loop containing nucleoside triphosphate hydrolases"/>
    <property type="match status" value="1"/>
</dbReference>